<gene>
    <name evidence="2" type="ORF">JOB18_013120</name>
</gene>
<feature type="compositionally biased region" description="Polar residues" evidence="1">
    <location>
        <begin position="147"/>
        <end position="156"/>
    </location>
</feature>
<sequence>MSLSPPLLRLRLVSTVAGAEMNASDKCSLKTDRLVCKSSPSRYIVSPVRLHLARTHQQGHKANKRPPLNLVQHDGRKGPKKRKKRESVFLKRTQEDCDTPDYPCAVTAAQCPLKHGEDKGAIRFGPEEEEEEEERPSGPDSLPPPQNTWCKSQSFV</sequence>
<feature type="region of interest" description="Disordered" evidence="1">
    <location>
        <begin position="54"/>
        <end position="99"/>
    </location>
</feature>
<dbReference type="Proteomes" id="UP000693946">
    <property type="component" value="Linkage Group LG1"/>
</dbReference>
<feature type="region of interest" description="Disordered" evidence="1">
    <location>
        <begin position="115"/>
        <end position="156"/>
    </location>
</feature>
<protein>
    <submittedName>
        <fullName evidence="2">Uncharacterized protein</fullName>
    </submittedName>
</protein>
<feature type="compositionally biased region" description="Basic residues" evidence="1">
    <location>
        <begin position="54"/>
        <end position="64"/>
    </location>
</feature>
<comment type="caution">
    <text evidence="2">The sequence shown here is derived from an EMBL/GenBank/DDBJ whole genome shotgun (WGS) entry which is preliminary data.</text>
</comment>
<accession>A0AAV6T512</accession>
<evidence type="ECO:0000313" key="2">
    <source>
        <dbReference type="EMBL" id="KAG7524519.1"/>
    </source>
</evidence>
<organism evidence="2 3">
    <name type="scientific">Solea senegalensis</name>
    <name type="common">Senegalese sole</name>
    <dbReference type="NCBI Taxonomy" id="28829"/>
    <lineage>
        <taxon>Eukaryota</taxon>
        <taxon>Metazoa</taxon>
        <taxon>Chordata</taxon>
        <taxon>Craniata</taxon>
        <taxon>Vertebrata</taxon>
        <taxon>Euteleostomi</taxon>
        <taxon>Actinopterygii</taxon>
        <taxon>Neopterygii</taxon>
        <taxon>Teleostei</taxon>
        <taxon>Neoteleostei</taxon>
        <taxon>Acanthomorphata</taxon>
        <taxon>Carangaria</taxon>
        <taxon>Pleuronectiformes</taxon>
        <taxon>Pleuronectoidei</taxon>
        <taxon>Soleidae</taxon>
        <taxon>Solea</taxon>
    </lineage>
</organism>
<keyword evidence="3" id="KW-1185">Reference proteome</keyword>
<dbReference type="EMBL" id="JAGKHQ010000001">
    <property type="protein sequence ID" value="KAG7524519.1"/>
    <property type="molecule type" value="Genomic_DNA"/>
</dbReference>
<reference evidence="2 3" key="1">
    <citation type="journal article" date="2021" name="Sci. Rep.">
        <title>Chromosome anchoring in Senegalese sole (Solea senegalensis) reveals sex-associated markers and genome rearrangements in flatfish.</title>
        <authorList>
            <person name="Guerrero-Cozar I."/>
            <person name="Gomez-Garrido J."/>
            <person name="Berbel C."/>
            <person name="Martinez-Blanch J.F."/>
            <person name="Alioto T."/>
            <person name="Claros M.G."/>
            <person name="Gagnaire P.A."/>
            <person name="Manchado M."/>
        </authorList>
    </citation>
    <scope>NUCLEOTIDE SEQUENCE [LARGE SCALE GENOMIC DNA]</scope>
    <source>
        <strain evidence="2">Sse05_10M</strain>
    </source>
</reference>
<feature type="compositionally biased region" description="Basic and acidic residues" evidence="1">
    <location>
        <begin position="86"/>
        <end position="95"/>
    </location>
</feature>
<proteinExistence type="predicted"/>
<evidence type="ECO:0000256" key="1">
    <source>
        <dbReference type="SAM" id="MobiDB-lite"/>
    </source>
</evidence>
<evidence type="ECO:0000313" key="3">
    <source>
        <dbReference type="Proteomes" id="UP000693946"/>
    </source>
</evidence>
<dbReference type="AlphaFoldDB" id="A0AAV6T512"/>
<name>A0AAV6T512_SOLSE</name>